<dbReference type="InterPro" id="IPR029063">
    <property type="entry name" value="SAM-dependent_MTases_sf"/>
</dbReference>
<dbReference type="InterPro" id="IPR003356">
    <property type="entry name" value="DNA_methylase_A-5"/>
</dbReference>
<dbReference type="InterPro" id="IPR050953">
    <property type="entry name" value="N4_N6_ade-DNA_methylase"/>
</dbReference>
<name>A0A0S7XUC6_UNCSA</name>
<dbReference type="PANTHER" id="PTHR33841">
    <property type="entry name" value="DNA METHYLTRANSFERASE YEEA-RELATED"/>
    <property type="match status" value="1"/>
</dbReference>
<keyword evidence="2" id="KW-0489">Methyltransferase</keyword>
<dbReference type="Proteomes" id="UP000051861">
    <property type="component" value="Unassembled WGS sequence"/>
</dbReference>
<dbReference type="GO" id="GO:0008170">
    <property type="term" value="F:N-methyltransferase activity"/>
    <property type="evidence" value="ECO:0007669"/>
    <property type="project" value="InterPro"/>
</dbReference>
<dbReference type="Gene3D" id="3.40.50.150">
    <property type="entry name" value="Vaccinia Virus protein VP39"/>
    <property type="match status" value="1"/>
</dbReference>
<dbReference type="GO" id="GO:0003677">
    <property type="term" value="F:DNA binding"/>
    <property type="evidence" value="ECO:0007669"/>
    <property type="project" value="InterPro"/>
</dbReference>
<proteinExistence type="predicted"/>
<evidence type="ECO:0000313" key="7">
    <source>
        <dbReference type="Proteomes" id="UP000051861"/>
    </source>
</evidence>
<evidence type="ECO:0000259" key="5">
    <source>
        <dbReference type="Pfam" id="PF02384"/>
    </source>
</evidence>
<evidence type="ECO:0000313" key="6">
    <source>
        <dbReference type="EMBL" id="KPJ66040.1"/>
    </source>
</evidence>
<keyword evidence="3" id="KW-0808">Transferase</keyword>
<feature type="domain" description="DNA methylase adenine-specific" evidence="5">
    <location>
        <begin position="300"/>
        <end position="418"/>
    </location>
</feature>
<evidence type="ECO:0000256" key="1">
    <source>
        <dbReference type="ARBA" id="ARBA00011900"/>
    </source>
</evidence>
<evidence type="ECO:0000256" key="2">
    <source>
        <dbReference type="ARBA" id="ARBA00022603"/>
    </source>
</evidence>
<reference evidence="6 7" key="1">
    <citation type="journal article" date="2015" name="Microbiome">
        <title>Genomic resolution of linkages in carbon, nitrogen, and sulfur cycling among widespread estuary sediment bacteria.</title>
        <authorList>
            <person name="Baker B.J."/>
            <person name="Lazar C.S."/>
            <person name="Teske A.P."/>
            <person name="Dick G.J."/>
        </authorList>
    </citation>
    <scope>NUCLEOTIDE SEQUENCE [LARGE SCALE GENOMIC DNA]</scope>
    <source>
        <strain evidence="6">DG_54_3</strain>
    </source>
</reference>
<dbReference type="EC" id="2.1.1.72" evidence="1"/>
<evidence type="ECO:0000256" key="4">
    <source>
        <dbReference type="ARBA" id="ARBA00047942"/>
    </source>
</evidence>
<feature type="non-terminal residue" evidence="6">
    <location>
        <position position="420"/>
    </location>
</feature>
<dbReference type="Pfam" id="PF02384">
    <property type="entry name" value="N6_Mtase"/>
    <property type="match status" value="1"/>
</dbReference>
<accession>A0A0S7XUC6</accession>
<dbReference type="GO" id="GO:0032259">
    <property type="term" value="P:methylation"/>
    <property type="evidence" value="ECO:0007669"/>
    <property type="project" value="UniProtKB-KW"/>
</dbReference>
<dbReference type="SUPFAM" id="SSF53335">
    <property type="entry name" value="S-adenosyl-L-methionine-dependent methyltransferases"/>
    <property type="match status" value="1"/>
</dbReference>
<dbReference type="GO" id="GO:0009007">
    <property type="term" value="F:site-specific DNA-methyltransferase (adenine-specific) activity"/>
    <property type="evidence" value="ECO:0007669"/>
    <property type="project" value="UniProtKB-EC"/>
</dbReference>
<comment type="caution">
    <text evidence="6">The sequence shown here is derived from an EMBL/GenBank/DDBJ whole genome shotgun (WGS) entry which is preliminary data.</text>
</comment>
<dbReference type="PRINTS" id="PR00507">
    <property type="entry name" value="N12N6MTFRASE"/>
</dbReference>
<comment type="catalytic activity">
    <reaction evidence="4">
        <text>a 2'-deoxyadenosine in DNA + S-adenosyl-L-methionine = an N(6)-methyl-2'-deoxyadenosine in DNA + S-adenosyl-L-homocysteine + H(+)</text>
        <dbReference type="Rhea" id="RHEA:15197"/>
        <dbReference type="Rhea" id="RHEA-COMP:12418"/>
        <dbReference type="Rhea" id="RHEA-COMP:12419"/>
        <dbReference type="ChEBI" id="CHEBI:15378"/>
        <dbReference type="ChEBI" id="CHEBI:57856"/>
        <dbReference type="ChEBI" id="CHEBI:59789"/>
        <dbReference type="ChEBI" id="CHEBI:90615"/>
        <dbReference type="ChEBI" id="CHEBI:90616"/>
        <dbReference type="EC" id="2.1.1.72"/>
    </reaction>
</comment>
<dbReference type="PANTHER" id="PTHR33841:SF1">
    <property type="entry name" value="DNA METHYLTRANSFERASE A"/>
    <property type="match status" value="1"/>
</dbReference>
<organism evidence="6 7">
    <name type="scientific">candidate division WOR-1 bacterium DG_54_3</name>
    <dbReference type="NCBI Taxonomy" id="1703775"/>
    <lineage>
        <taxon>Bacteria</taxon>
        <taxon>Bacillati</taxon>
        <taxon>Saganbacteria</taxon>
    </lineage>
</organism>
<evidence type="ECO:0000256" key="3">
    <source>
        <dbReference type="ARBA" id="ARBA00022679"/>
    </source>
</evidence>
<sequence length="420" mass="48935">MKEALEEYLKTLKSKFRTAKTTEVSFYSVLEKLFKELLQLRRIKGNVICSPQRTEIGFPDFIVNGKNGSKIGYIEAKDLFADLNEVSKTEQLKRYKESLPNLILTNYLEFWLYRDHKKIKTARIIEESEFENKTRFIIEDLTEIQDFFDSFFSFSIKNIYKAKELATELAKRTRLLKINTKEILDIETEEEKGLLYGTFKAFKEHLISDLKIDDFSDMYAQTITYGLFLSKLNSEGDFDRTLAHRYIPESISLLYDMFRSLAEEDLPKALVWNVEDITNVLNNADISSIRKEIYYHTQVQDPMIHFYETFLAQYDAKLRKQRGVYYTPEPVVSFIVRSINTLLKEEFDKPLGLADSDVKILDPACGTATFLASVIETIHQEIIQAGRRGLLRDIIKNHVLEDVYGFELMMAPYAVAHLKL</sequence>
<protein>
    <recommendedName>
        <fullName evidence="1">site-specific DNA-methyltransferase (adenine-specific)</fullName>
        <ecNumber evidence="1">2.1.1.72</ecNumber>
    </recommendedName>
</protein>
<dbReference type="EMBL" id="LIZX01000093">
    <property type="protein sequence ID" value="KPJ66040.1"/>
    <property type="molecule type" value="Genomic_DNA"/>
</dbReference>
<dbReference type="AlphaFoldDB" id="A0A0S7XUC6"/>
<gene>
    <name evidence="6" type="ORF">AMJ44_09095</name>
</gene>